<protein>
    <submittedName>
        <fullName evidence="1">Similar to An12g09970</fullName>
    </submittedName>
</protein>
<reference evidence="2" key="2">
    <citation type="submission" date="2016-02" db="EMBL/GenBank/DDBJ databases">
        <title>Genome sequencing of Aspergillus luchuensis NBRC 4314.</title>
        <authorList>
            <person name="Yamada O."/>
        </authorList>
    </citation>
    <scope>NUCLEOTIDE SEQUENCE [LARGE SCALE GENOMIC DNA]</scope>
    <source>
        <strain evidence="2">RIB 2604</strain>
    </source>
</reference>
<dbReference type="Proteomes" id="UP000075230">
    <property type="component" value="Unassembled WGS sequence"/>
</dbReference>
<comment type="caution">
    <text evidence="1">The sequence shown here is derived from an EMBL/GenBank/DDBJ whole genome shotgun (WGS) entry which is preliminary data.</text>
</comment>
<organism evidence="1 2">
    <name type="scientific">Aspergillus kawachii</name>
    <name type="common">White koji mold</name>
    <name type="synonym">Aspergillus awamori var. kawachi</name>
    <dbReference type="NCBI Taxonomy" id="1069201"/>
    <lineage>
        <taxon>Eukaryota</taxon>
        <taxon>Fungi</taxon>
        <taxon>Dikarya</taxon>
        <taxon>Ascomycota</taxon>
        <taxon>Pezizomycotina</taxon>
        <taxon>Eurotiomycetes</taxon>
        <taxon>Eurotiomycetidae</taxon>
        <taxon>Eurotiales</taxon>
        <taxon>Aspergillaceae</taxon>
        <taxon>Aspergillus</taxon>
        <taxon>Aspergillus subgen. Circumdati</taxon>
    </lineage>
</organism>
<dbReference type="AlphaFoldDB" id="A0A146F3C7"/>
<evidence type="ECO:0000313" key="1">
    <source>
        <dbReference type="EMBL" id="GAT20615.1"/>
    </source>
</evidence>
<gene>
    <name evidence="1" type="ORF">RIB2604_00800850</name>
</gene>
<sequence length="56" mass="5959">MAGMLYSAGYTDQVRMAKLSGIPFRAGKRLFKRLGTTSCKSLDLGAPDSSLPPAPQ</sequence>
<evidence type="ECO:0000313" key="2">
    <source>
        <dbReference type="Proteomes" id="UP000075230"/>
    </source>
</evidence>
<accession>A0A146F3C7</accession>
<reference evidence="1 2" key="1">
    <citation type="journal article" date="2016" name="DNA Res.">
        <title>Genome sequence of Aspergillus luchuensis NBRC 4314.</title>
        <authorList>
            <person name="Yamada O."/>
            <person name="Machida M."/>
            <person name="Hosoyama A."/>
            <person name="Goto M."/>
            <person name="Takahashi T."/>
            <person name="Futagami T."/>
            <person name="Yamagata Y."/>
            <person name="Takeuchi M."/>
            <person name="Kobayashi T."/>
            <person name="Koike H."/>
            <person name="Abe K."/>
            <person name="Asai K."/>
            <person name="Arita M."/>
            <person name="Fujita N."/>
            <person name="Fukuda K."/>
            <person name="Higa K."/>
            <person name="Horikawa H."/>
            <person name="Ishikawa T."/>
            <person name="Jinno K."/>
            <person name="Kato Y."/>
            <person name="Kirimura K."/>
            <person name="Mizutani O."/>
            <person name="Nakasone K."/>
            <person name="Sano M."/>
            <person name="Shiraishi Y."/>
            <person name="Tsukahara M."/>
            <person name="Gomi K."/>
        </authorList>
    </citation>
    <scope>NUCLEOTIDE SEQUENCE [LARGE SCALE GENOMIC DNA]</scope>
    <source>
        <strain evidence="1 2">RIB 2604</strain>
    </source>
</reference>
<proteinExistence type="predicted"/>
<dbReference type="EMBL" id="BCWF01000008">
    <property type="protein sequence ID" value="GAT20615.1"/>
    <property type="molecule type" value="Genomic_DNA"/>
</dbReference>
<name>A0A146F3C7_ASPKA</name>